<evidence type="ECO:0000313" key="2">
    <source>
        <dbReference type="Proteomes" id="UP000499080"/>
    </source>
</evidence>
<evidence type="ECO:0000313" key="1">
    <source>
        <dbReference type="EMBL" id="GBM04098.1"/>
    </source>
</evidence>
<dbReference type="EMBL" id="BGPR01000198">
    <property type="protein sequence ID" value="GBM04098.1"/>
    <property type="molecule type" value="Genomic_DNA"/>
</dbReference>
<protein>
    <submittedName>
        <fullName evidence="1">Uncharacterized protein</fullName>
    </submittedName>
</protein>
<gene>
    <name evidence="1" type="ORF">AVEN_247966_1</name>
</gene>
<dbReference type="Proteomes" id="UP000499080">
    <property type="component" value="Unassembled WGS sequence"/>
</dbReference>
<organism evidence="1 2">
    <name type="scientific">Araneus ventricosus</name>
    <name type="common">Orbweaver spider</name>
    <name type="synonym">Epeira ventricosa</name>
    <dbReference type="NCBI Taxonomy" id="182803"/>
    <lineage>
        <taxon>Eukaryota</taxon>
        <taxon>Metazoa</taxon>
        <taxon>Ecdysozoa</taxon>
        <taxon>Arthropoda</taxon>
        <taxon>Chelicerata</taxon>
        <taxon>Arachnida</taxon>
        <taxon>Araneae</taxon>
        <taxon>Araneomorphae</taxon>
        <taxon>Entelegynae</taxon>
        <taxon>Araneoidea</taxon>
        <taxon>Araneidae</taxon>
        <taxon>Araneus</taxon>
    </lineage>
</organism>
<reference evidence="1 2" key="1">
    <citation type="journal article" date="2019" name="Sci. Rep.">
        <title>Orb-weaving spider Araneus ventricosus genome elucidates the spidroin gene catalogue.</title>
        <authorList>
            <person name="Kono N."/>
            <person name="Nakamura H."/>
            <person name="Ohtoshi R."/>
            <person name="Moran D.A.P."/>
            <person name="Shinohara A."/>
            <person name="Yoshida Y."/>
            <person name="Fujiwara M."/>
            <person name="Mori M."/>
            <person name="Tomita M."/>
            <person name="Arakawa K."/>
        </authorList>
    </citation>
    <scope>NUCLEOTIDE SEQUENCE [LARGE SCALE GENOMIC DNA]</scope>
</reference>
<name>A0A4Y2CK40_ARAVE</name>
<comment type="caution">
    <text evidence="1">The sequence shown here is derived from an EMBL/GenBank/DDBJ whole genome shotgun (WGS) entry which is preliminary data.</text>
</comment>
<keyword evidence="2" id="KW-1185">Reference proteome</keyword>
<sequence>MFLPYLCRVTGSHGSPSTGLKVNGGCSLKTVQSWSLHTTQMTCWHSKSFPFLTQPFSRGIAGYTTPAPLQLLRYTTTSSPQRTSSLSLSTRFRAPARSHFKRCEYMAVPMHAIHPLPVTLIPTCSPAFSAFFGEKRTSLWPANPSGVNRSDLLGIDCS</sequence>
<dbReference type="AlphaFoldDB" id="A0A4Y2CK40"/>
<accession>A0A4Y2CK40</accession>
<proteinExistence type="predicted"/>